<dbReference type="PANTHER" id="PTHR33257">
    <property type="entry name" value="OS05G0165500 PROTEIN"/>
    <property type="match status" value="1"/>
</dbReference>
<proteinExistence type="predicted"/>
<protein>
    <submittedName>
        <fullName evidence="2">Uncharacterized protein</fullName>
    </submittedName>
</protein>
<name>A0A835QWQ3_VANPL</name>
<evidence type="ECO:0000256" key="1">
    <source>
        <dbReference type="SAM" id="MobiDB-lite"/>
    </source>
</evidence>
<accession>A0A835QWQ3</accession>
<dbReference type="PANTHER" id="PTHR33257:SF4">
    <property type="entry name" value="EXPRESSED PROTEIN"/>
    <property type="match status" value="1"/>
</dbReference>
<gene>
    <name evidence="2" type="ORF">HPP92_011988</name>
</gene>
<feature type="compositionally biased region" description="Pro residues" evidence="1">
    <location>
        <begin position="108"/>
        <end position="118"/>
    </location>
</feature>
<organism evidence="2 3">
    <name type="scientific">Vanilla planifolia</name>
    <name type="common">Vanilla</name>
    <dbReference type="NCBI Taxonomy" id="51239"/>
    <lineage>
        <taxon>Eukaryota</taxon>
        <taxon>Viridiplantae</taxon>
        <taxon>Streptophyta</taxon>
        <taxon>Embryophyta</taxon>
        <taxon>Tracheophyta</taxon>
        <taxon>Spermatophyta</taxon>
        <taxon>Magnoliopsida</taxon>
        <taxon>Liliopsida</taxon>
        <taxon>Asparagales</taxon>
        <taxon>Orchidaceae</taxon>
        <taxon>Vanilloideae</taxon>
        <taxon>Vanilleae</taxon>
        <taxon>Vanilla</taxon>
    </lineage>
</organism>
<comment type="caution">
    <text evidence="2">The sequence shown here is derived from an EMBL/GenBank/DDBJ whole genome shotgun (WGS) entry which is preliminary data.</text>
</comment>
<dbReference type="Proteomes" id="UP000636800">
    <property type="component" value="Chromosome 5"/>
</dbReference>
<dbReference type="Pfam" id="PF05097">
    <property type="entry name" value="DUF688"/>
    <property type="match status" value="1"/>
</dbReference>
<evidence type="ECO:0000313" key="3">
    <source>
        <dbReference type="Proteomes" id="UP000636800"/>
    </source>
</evidence>
<sequence length="172" mass="18270">MATAGLNAQAEKLHSRLRSKESSASAPSFRIYYGMAAGSVPFRWESRPGTPKDSTTTSASSADIFRPLTPPPSYYATSPKTQKPPAGKSPKNGLIHAILPKIANRKPALPPPTPPSPSPSSSSSSSSFSWSSKWEEENDREETSSPTSTLCFGGGRGKRNAQRSIGRHGTPA</sequence>
<dbReference type="InterPro" id="IPR007789">
    <property type="entry name" value="DUF688"/>
</dbReference>
<keyword evidence="3" id="KW-1185">Reference proteome</keyword>
<feature type="compositionally biased region" description="Basic and acidic residues" evidence="1">
    <location>
        <begin position="11"/>
        <end position="21"/>
    </location>
</feature>
<feature type="region of interest" description="Disordered" evidence="1">
    <location>
        <begin position="1"/>
        <end position="25"/>
    </location>
</feature>
<feature type="compositionally biased region" description="Low complexity" evidence="1">
    <location>
        <begin position="119"/>
        <end position="132"/>
    </location>
</feature>
<dbReference type="OrthoDB" id="185373at2759"/>
<dbReference type="EMBL" id="JADCNL010000005">
    <property type="protein sequence ID" value="KAG0481130.1"/>
    <property type="molecule type" value="Genomic_DNA"/>
</dbReference>
<reference evidence="2 3" key="1">
    <citation type="journal article" date="2020" name="Nat. Food">
        <title>A phased Vanilla planifolia genome enables genetic improvement of flavour and production.</title>
        <authorList>
            <person name="Hasing T."/>
            <person name="Tang H."/>
            <person name="Brym M."/>
            <person name="Khazi F."/>
            <person name="Huang T."/>
            <person name="Chambers A.H."/>
        </authorList>
    </citation>
    <scope>NUCLEOTIDE SEQUENCE [LARGE SCALE GENOMIC DNA]</scope>
    <source>
        <tissue evidence="2">Leaf</tissue>
    </source>
</reference>
<evidence type="ECO:0000313" key="2">
    <source>
        <dbReference type="EMBL" id="KAG0481130.1"/>
    </source>
</evidence>
<feature type="region of interest" description="Disordered" evidence="1">
    <location>
        <begin position="42"/>
        <end position="172"/>
    </location>
</feature>
<dbReference type="AlphaFoldDB" id="A0A835QWQ3"/>